<reference evidence="5 6" key="1">
    <citation type="journal article" date="2001" name="Proc. Natl. Acad. Sci. U.S.A.">
        <title>Nucleotide sequence and predicted functions of the entire Sinorhizobium meliloti pSymA megaplasmid.</title>
        <authorList>
            <person name="Barnett M.J."/>
            <person name="Fisher R.F."/>
            <person name="Jones T."/>
            <person name="Komp C."/>
            <person name="Abola A.P."/>
            <person name="Barloy-Hubler F."/>
            <person name="Bowser L."/>
            <person name="Capela D."/>
            <person name="Galibert F."/>
            <person name="Gouzy J."/>
            <person name="Gurjal M."/>
            <person name="Hong A."/>
            <person name="Huizar L."/>
            <person name="Hyman R.W."/>
            <person name="Kahn D."/>
            <person name="Kahn M.L."/>
            <person name="Kalman S."/>
            <person name="Keating D.H."/>
            <person name="Palm C."/>
            <person name="Peck M.C."/>
            <person name="Surzycki R."/>
            <person name="Wells D.H."/>
            <person name="Yeh K.-C."/>
            <person name="Davis R.W."/>
            <person name="Federspiel N.A."/>
            <person name="Long S.R."/>
        </authorList>
    </citation>
    <scope>NUCLEOTIDE SEQUENCE [LARGE SCALE GENOMIC DNA]</scope>
    <source>
        <strain evidence="5 6">1021</strain>
        <plasmid evidence="6">Plasmid pSymA</plasmid>
    </source>
</reference>
<name>Q92ZB2_RHIME</name>
<dbReference type="InterPro" id="IPR036388">
    <property type="entry name" value="WH-like_DNA-bd_sf"/>
</dbReference>
<dbReference type="Proteomes" id="UP000001976">
    <property type="component" value="Plasmid pSymA"/>
</dbReference>
<gene>
    <name evidence="5" type="ORF">SMa1067</name>
</gene>
<evidence type="ECO:0000313" key="6">
    <source>
        <dbReference type="Proteomes" id="UP000001976"/>
    </source>
</evidence>
<dbReference type="InterPro" id="IPR036390">
    <property type="entry name" value="WH_DNA-bd_sf"/>
</dbReference>
<dbReference type="SMR" id="Q92ZB2"/>
<dbReference type="HOGENOM" id="CLU_075053_3_4_5"/>
<accession>Q92ZB2</accession>
<dbReference type="InterPro" id="IPR018490">
    <property type="entry name" value="cNMP-bd_dom_sf"/>
</dbReference>
<dbReference type="SMART" id="SM00100">
    <property type="entry name" value="cNMP"/>
    <property type="match status" value="1"/>
</dbReference>
<dbReference type="GO" id="GO:0003677">
    <property type="term" value="F:DNA binding"/>
    <property type="evidence" value="ECO:0007669"/>
    <property type="project" value="UniProtKB-KW"/>
</dbReference>
<dbReference type="Gene3D" id="1.10.10.10">
    <property type="entry name" value="Winged helix-like DNA-binding domain superfamily/Winged helix DNA-binding domain"/>
    <property type="match status" value="1"/>
</dbReference>
<dbReference type="InterPro" id="IPR012318">
    <property type="entry name" value="HTH_CRP"/>
</dbReference>
<evidence type="ECO:0000313" key="5">
    <source>
        <dbReference type="EMBL" id="AAK65236.1"/>
    </source>
</evidence>
<dbReference type="GO" id="GO:0006355">
    <property type="term" value="P:regulation of DNA-templated transcription"/>
    <property type="evidence" value="ECO:0007669"/>
    <property type="project" value="InterPro"/>
</dbReference>
<keyword evidence="3" id="KW-0804">Transcription</keyword>
<dbReference type="Pfam" id="PF00027">
    <property type="entry name" value="cNMP_binding"/>
    <property type="match status" value="1"/>
</dbReference>
<dbReference type="AlphaFoldDB" id="Q92ZB2"/>
<dbReference type="InterPro" id="IPR000595">
    <property type="entry name" value="cNMP-bd_dom"/>
</dbReference>
<dbReference type="SUPFAM" id="SSF51206">
    <property type="entry name" value="cAMP-binding domain-like"/>
    <property type="match status" value="1"/>
</dbReference>
<dbReference type="PROSITE" id="PS50042">
    <property type="entry name" value="CNMP_BINDING_3"/>
    <property type="match status" value="1"/>
</dbReference>
<geneLocation type="plasmid" evidence="5 6">
    <name>pSymA</name>
</geneLocation>
<organism evidence="5 6">
    <name type="scientific">Rhizobium meliloti (strain 1021)</name>
    <name type="common">Ensifer meliloti</name>
    <name type="synonym">Sinorhizobium meliloti</name>
    <dbReference type="NCBI Taxonomy" id="266834"/>
    <lineage>
        <taxon>Bacteria</taxon>
        <taxon>Pseudomonadati</taxon>
        <taxon>Pseudomonadota</taxon>
        <taxon>Alphaproteobacteria</taxon>
        <taxon>Hyphomicrobiales</taxon>
        <taxon>Rhizobiaceae</taxon>
        <taxon>Sinorhizobium/Ensifer group</taxon>
        <taxon>Sinorhizobium</taxon>
    </lineage>
</organism>
<dbReference type="PIR" id="B95334">
    <property type="entry name" value="B95334"/>
</dbReference>
<dbReference type="CDD" id="cd00038">
    <property type="entry name" value="CAP_ED"/>
    <property type="match status" value="1"/>
</dbReference>
<keyword evidence="2" id="KW-0238">DNA-binding</keyword>
<reference evidence="6" key="2">
    <citation type="journal article" date="2001" name="Science">
        <title>The composite genome of the legume symbiont Sinorhizobium meliloti.</title>
        <authorList>
            <person name="Galibert F."/>
            <person name="Finan T.M."/>
            <person name="Long S.R."/>
            <person name="Puehler A."/>
            <person name="Abola P."/>
            <person name="Ampe F."/>
            <person name="Barloy-Hubler F."/>
            <person name="Barnett M.J."/>
            <person name="Becker A."/>
            <person name="Boistard P."/>
            <person name="Bothe G."/>
            <person name="Boutry M."/>
            <person name="Bowser L."/>
            <person name="Buhrmester J."/>
            <person name="Cadieu E."/>
            <person name="Capela D."/>
            <person name="Chain P."/>
            <person name="Cowie A."/>
            <person name="Davis R.W."/>
            <person name="Dreano S."/>
            <person name="Federspiel N.A."/>
            <person name="Fisher R.F."/>
            <person name="Gloux S."/>
            <person name="Godrie T."/>
            <person name="Goffeau A."/>
            <person name="Golding B."/>
            <person name="Gouzy J."/>
            <person name="Gurjal M."/>
            <person name="Hernandez-Lucas I."/>
            <person name="Hong A."/>
            <person name="Huizar L."/>
            <person name="Hyman R.W."/>
            <person name="Jones T."/>
            <person name="Kahn D."/>
            <person name="Kahn M.L."/>
            <person name="Kalman S."/>
            <person name="Keating D.H."/>
            <person name="Kiss E."/>
            <person name="Komp C."/>
            <person name="Lelaure V."/>
            <person name="Masuy D."/>
            <person name="Palm C."/>
            <person name="Peck M.C."/>
            <person name="Pohl T.M."/>
            <person name="Portetelle D."/>
            <person name="Purnelle B."/>
            <person name="Ramsperger U."/>
            <person name="Surzycki R."/>
            <person name="Thebault P."/>
            <person name="Vandenbol M."/>
            <person name="Vorhoelter F.J."/>
            <person name="Weidner S."/>
            <person name="Wells D.H."/>
            <person name="Wong K."/>
            <person name="Yeh K.-C."/>
            <person name="Batut J."/>
        </authorList>
    </citation>
    <scope>NUCLEOTIDE SEQUENCE [LARGE SCALE GENOMIC DNA]</scope>
    <source>
        <strain evidence="6">1021</strain>
        <plasmid evidence="6">Plasmid pSymA</plasmid>
    </source>
</reference>
<dbReference type="EnsemblBacteria" id="AAK65236">
    <property type="protein sequence ID" value="AAK65236"/>
    <property type="gene ID" value="SMa1067"/>
</dbReference>
<evidence type="ECO:0000259" key="4">
    <source>
        <dbReference type="PROSITE" id="PS50042"/>
    </source>
</evidence>
<proteinExistence type="predicted"/>
<dbReference type="OrthoDB" id="7772718at2"/>
<dbReference type="Pfam" id="PF13545">
    <property type="entry name" value="HTH_Crp_2"/>
    <property type="match status" value="1"/>
</dbReference>
<keyword evidence="5" id="KW-0614">Plasmid</keyword>
<dbReference type="Gene3D" id="2.60.120.10">
    <property type="entry name" value="Jelly Rolls"/>
    <property type="match status" value="1"/>
</dbReference>
<sequence>MPWLRFCDRDRSVHMLVAMLDLTREKAEQVMRRGPWLASMTEPFRTELLRHAHLQKFAPDQVVYRHGDAVGGMYGLVAGSLTINSAPPDAASRLIHLGMPGAWTGEGPFLTGQPRRVELRALGGAWMMHVPLDALEQMMARDPGVSRAIAMNTVFTVDVLLRIIHDLQKRAVGRRIASVLQRASWVGDMPIPLSQTDLGIMANASRQQVNTAMQRFARAGWVSYTYRSVTVSNSQALRRFSEGDGSEW</sequence>
<keyword evidence="6" id="KW-1185">Reference proteome</keyword>
<dbReference type="EMBL" id="AE006469">
    <property type="protein sequence ID" value="AAK65236.1"/>
    <property type="molecule type" value="Genomic_DNA"/>
</dbReference>
<keyword evidence="1" id="KW-0805">Transcription regulation</keyword>
<evidence type="ECO:0000256" key="2">
    <source>
        <dbReference type="ARBA" id="ARBA00023125"/>
    </source>
</evidence>
<feature type="domain" description="Cyclic nucleotide-binding" evidence="4">
    <location>
        <begin position="36"/>
        <end position="139"/>
    </location>
</feature>
<evidence type="ECO:0000256" key="3">
    <source>
        <dbReference type="ARBA" id="ARBA00023163"/>
    </source>
</evidence>
<protein>
    <submittedName>
        <fullName evidence="5">Transcriptional regulator, CAP/Crp family</fullName>
    </submittedName>
</protein>
<evidence type="ECO:0000256" key="1">
    <source>
        <dbReference type="ARBA" id="ARBA00023015"/>
    </source>
</evidence>
<dbReference type="DNASU" id="1235614"/>
<dbReference type="KEGG" id="sme:SMa1067"/>
<dbReference type="SUPFAM" id="SSF46785">
    <property type="entry name" value="Winged helix' DNA-binding domain"/>
    <property type="match status" value="1"/>
</dbReference>
<dbReference type="InterPro" id="IPR014710">
    <property type="entry name" value="RmlC-like_jellyroll"/>
</dbReference>